<dbReference type="EMBL" id="LILC01000011">
    <property type="protein sequence ID" value="KOO46757.1"/>
    <property type="molecule type" value="Genomic_DNA"/>
</dbReference>
<evidence type="ECO:0000313" key="4">
    <source>
        <dbReference type="EMBL" id="KOO46757.1"/>
    </source>
</evidence>
<gene>
    <name evidence="4" type="ORF">AMD01_07455</name>
</gene>
<evidence type="ECO:0000259" key="3">
    <source>
        <dbReference type="Pfam" id="PF00210"/>
    </source>
</evidence>
<evidence type="ECO:0000256" key="2">
    <source>
        <dbReference type="RuleBase" id="RU003875"/>
    </source>
</evidence>
<accession>A0A0M0L797</accession>
<keyword evidence="5" id="KW-1185">Reference proteome</keyword>
<organism evidence="4 5">
    <name type="scientific">Priestia koreensis</name>
    <dbReference type="NCBI Taxonomy" id="284581"/>
    <lineage>
        <taxon>Bacteria</taxon>
        <taxon>Bacillati</taxon>
        <taxon>Bacillota</taxon>
        <taxon>Bacilli</taxon>
        <taxon>Bacillales</taxon>
        <taxon>Bacillaceae</taxon>
        <taxon>Priestia</taxon>
    </lineage>
</organism>
<dbReference type="Proteomes" id="UP000037558">
    <property type="component" value="Unassembled WGS sequence"/>
</dbReference>
<dbReference type="PRINTS" id="PR01346">
    <property type="entry name" value="HELNAPAPROT"/>
</dbReference>
<dbReference type="PANTHER" id="PTHR42932:SF1">
    <property type="entry name" value="GENERAL STRESS PROTEIN 20U"/>
    <property type="match status" value="1"/>
</dbReference>
<dbReference type="SUPFAM" id="SSF47240">
    <property type="entry name" value="Ferritin-like"/>
    <property type="match status" value="1"/>
</dbReference>
<comment type="caution">
    <text evidence="4">The sequence shown here is derived from an EMBL/GenBank/DDBJ whole genome shotgun (WGS) entry which is preliminary data.</text>
</comment>
<comment type="similarity">
    <text evidence="1 2">Belongs to the Dps family.</text>
</comment>
<dbReference type="PANTHER" id="PTHR42932">
    <property type="entry name" value="GENERAL STRESS PROTEIN 20U"/>
    <property type="match status" value="1"/>
</dbReference>
<evidence type="ECO:0000256" key="1">
    <source>
        <dbReference type="ARBA" id="ARBA00009497"/>
    </source>
</evidence>
<dbReference type="PROSITE" id="PS00818">
    <property type="entry name" value="DPS_1"/>
    <property type="match status" value="1"/>
</dbReference>
<dbReference type="GO" id="GO:0016722">
    <property type="term" value="F:oxidoreductase activity, acting on metal ions"/>
    <property type="evidence" value="ECO:0007669"/>
    <property type="project" value="InterPro"/>
</dbReference>
<dbReference type="InterPro" id="IPR009078">
    <property type="entry name" value="Ferritin-like_SF"/>
</dbReference>
<dbReference type="Pfam" id="PF00210">
    <property type="entry name" value="Ferritin"/>
    <property type="match status" value="1"/>
</dbReference>
<dbReference type="Gene3D" id="1.20.1260.10">
    <property type="match status" value="1"/>
</dbReference>
<dbReference type="RefSeq" id="WP_053400762.1">
    <property type="nucleotide sequence ID" value="NZ_CP061868.1"/>
</dbReference>
<dbReference type="CDD" id="cd01043">
    <property type="entry name" value="DPS"/>
    <property type="match status" value="1"/>
</dbReference>
<dbReference type="InterPro" id="IPR012347">
    <property type="entry name" value="Ferritin-like"/>
</dbReference>
<proteinExistence type="inferred from homology"/>
<dbReference type="PIRSF" id="PIRSF005900">
    <property type="entry name" value="Dps"/>
    <property type="match status" value="1"/>
</dbReference>
<sequence>MEKQLHEALNLQVANWTVLYTKLHNYHWYVKGEQFFTLHEKFEEFYTAAGTYIDDLAERLLALEGKPVATMKEALELSSIEEAMGNENATDMVASLAKDFNKLTSELKEGMDIADKANDETTGDMLLAIHKDLEKHLWMLNAFLGK</sequence>
<dbReference type="GO" id="GO:0008199">
    <property type="term" value="F:ferric iron binding"/>
    <property type="evidence" value="ECO:0007669"/>
    <property type="project" value="InterPro"/>
</dbReference>
<evidence type="ECO:0000313" key="5">
    <source>
        <dbReference type="Proteomes" id="UP000037558"/>
    </source>
</evidence>
<dbReference type="AlphaFoldDB" id="A0A0M0L797"/>
<dbReference type="InterPro" id="IPR008331">
    <property type="entry name" value="Ferritin_DPS_dom"/>
</dbReference>
<dbReference type="InterPro" id="IPR023188">
    <property type="entry name" value="DPS_DNA-bd_CS"/>
</dbReference>
<dbReference type="OrthoDB" id="9797023at2"/>
<dbReference type="PATRIC" id="fig|284581.3.peg.3539"/>
<feature type="domain" description="Ferritin/DPS" evidence="3">
    <location>
        <begin position="7"/>
        <end position="146"/>
    </location>
</feature>
<dbReference type="STRING" id="284581.AMD01_07455"/>
<protein>
    <submittedName>
        <fullName evidence="4">General stress protein</fullName>
    </submittedName>
</protein>
<name>A0A0M0L797_9BACI</name>
<reference evidence="5" key="1">
    <citation type="submission" date="2015-08" db="EMBL/GenBank/DDBJ databases">
        <title>Fjat-14210 dsm16467.</title>
        <authorList>
            <person name="Liu B."/>
            <person name="Wang J."/>
            <person name="Zhu Y."/>
            <person name="Liu G."/>
            <person name="Chen Q."/>
            <person name="Chen Z."/>
            <person name="Lan J."/>
            <person name="Che J."/>
            <person name="Ge C."/>
            <person name="Shi H."/>
            <person name="Pan Z."/>
            <person name="Liu X."/>
        </authorList>
    </citation>
    <scope>NUCLEOTIDE SEQUENCE [LARGE SCALE GENOMIC DNA]</scope>
    <source>
        <strain evidence="5">DSM 16467</strain>
    </source>
</reference>
<dbReference type="InterPro" id="IPR002177">
    <property type="entry name" value="DPS_DNA-bd"/>
</dbReference>